<proteinExistence type="predicted"/>
<organism evidence="1 2">
    <name type="scientific">Anoxynatronum buryatiense</name>
    <dbReference type="NCBI Taxonomy" id="489973"/>
    <lineage>
        <taxon>Bacteria</taxon>
        <taxon>Bacillati</taxon>
        <taxon>Bacillota</taxon>
        <taxon>Clostridia</taxon>
        <taxon>Eubacteriales</taxon>
        <taxon>Clostridiaceae</taxon>
        <taxon>Anoxynatronum</taxon>
    </lineage>
</organism>
<evidence type="ECO:0000313" key="1">
    <source>
        <dbReference type="EMBL" id="SMP63760.1"/>
    </source>
</evidence>
<protein>
    <submittedName>
        <fullName evidence="1">Uncharacterized protein</fullName>
    </submittedName>
</protein>
<keyword evidence="2" id="KW-1185">Reference proteome</keyword>
<name>A0AA46AJM7_9CLOT</name>
<comment type="caution">
    <text evidence="1">The sequence shown here is derived from an EMBL/GenBank/DDBJ whole genome shotgun (WGS) entry which is preliminary data.</text>
</comment>
<dbReference type="AlphaFoldDB" id="A0AA46AJM7"/>
<dbReference type="EMBL" id="FXUF01000011">
    <property type="protein sequence ID" value="SMP63760.1"/>
    <property type="molecule type" value="Genomic_DNA"/>
</dbReference>
<accession>A0AA46AJM7</accession>
<sequence>MNTHPLQLPRGVFHPPASGYYGGILGYSGGIMCQNKKKEASHELYDH</sequence>
<reference evidence="1" key="1">
    <citation type="submission" date="2017-05" db="EMBL/GenBank/DDBJ databases">
        <authorList>
            <person name="Varghese N."/>
            <person name="Submissions S."/>
        </authorList>
    </citation>
    <scope>NUCLEOTIDE SEQUENCE</scope>
    <source>
        <strain evidence="1">Su22</strain>
    </source>
</reference>
<gene>
    <name evidence="1" type="ORF">SAMN06296020_11160</name>
</gene>
<dbReference type="Proteomes" id="UP001158066">
    <property type="component" value="Unassembled WGS sequence"/>
</dbReference>
<evidence type="ECO:0000313" key="2">
    <source>
        <dbReference type="Proteomes" id="UP001158066"/>
    </source>
</evidence>